<comment type="caution">
    <text evidence="6">The sequence shown here is derived from an EMBL/GenBank/DDBJ whole genome shotgun (WGS) entry which is preliminary data.</text>
</comment>
<dbReference type="PANTHER" id="PTHR43429">
    <property type="entry name" value="PYRIDINE NUCLEOTIDE-DISULFIDE OXIDOREDUCTASE DOMAIN-CONTAINING"/>
    <property type="match status" value="1"/>
</dbReference>
<keyword evidence="2" id="KW-0285">Flavoprotein</keyword>
<comment type="cofactor">
    <cofactor evidence="1">
        <name>FAD</name>
        <dbReference type="ChEBI" id="CHEBI:57692"/>
    </cofactor>
</comment>
<dbReference type="InterPro" id="IPR023753">
    <property type="entry name" value="FAD/NAD-binding_dom"/>
</dbReference>
<feature type="domain" description="NADH-rubredoxin oxidoreductase C-terminal" evidence="5">
    <location>
        <begin position="323"/>
        <end position="389"/>
    </location>
</feature>
<feature type="domain" description="FAD/NAD(P)-binding" evidence="4">
    <location>
        <begin position="3"/>
        <end position="285"/>
    </location>
</feature>
<dbReference type="EMBL" id="VNHM01000003">
    <property type="protein sequence ID" value="TYO96857.1"/>
    <property type="molecule type" value="Genomic_DNA"/>
</dbReference>
<sequence length="419" mass="45253">MSKYLILGASAAGISAARAIREQDGGGEITVISKDERVYSRCMLHYIIGGQRSEDETRFIEDDFFEQHNIRWLPGREAVKLDSAGKKVQLSDGETHRYDQLLIATGASSVLPPVENLGRGKQVRSLRNLEDARDIIRLSGGTDTVAVIGAGLVGMDAACALAQRGVKVTVVEVAGHILPLQLDQRAAASYERLCKKHNMEFIFNDMVASVVLDEDDNVQGLKLKSGGTVPCGMVVVAAGVKPNIDFLRDTPVDTGRGIKVNEQQQTSVAGIYAAGDVCESLESFTGQVMPTPVWPSAVRQGWVAGSNMAGRPVRLEDNFAFQNSMTFFGLSSVSFGTINPPGESFRVLVDDRGDAGYKKVILQDGRIKGAILQGDISAAGILGALVKKGINISGLENRVFELSYADFFAQKENGEFYFK</sequence>
<dbReference type="RefSeq" id="WP_166510730.1">
    <property type="nucleotide sequence ID" value="NZ_VNHM01000003.1"/>
</dbReference>
<dbReference type="SUPFAM" id="SSF51905">
    <property type="entry name" value="FAD/NAD(P)-binding domain"/>
    <property type="match status" value="1"/>
</dbReference>
<name>A0A5S4ZXI5_9FIRM</name>
<evidence type="ECO:0000256" key="1">
    <source>
        <dbReference type="ARBA" id="ARBA00001974"/>
    </source>
</evidence>
<dbReference type="Pfam" id="PF07992">
    <property type="entry name" value="Pyr_redox_2"/>
    <property type="match status" value="1"/>
</dbReference>
<dbReference type="PANTHER" id="PTHR43429:SF3">
    <property type="entry name" value="NITRITE REDUCTASE [NAD(P)H]"/>
    <property type="match status" value="1"/>
</dbReference>
<dbReference type="Proteomes" id="UP000323166">
    <property type="component" value="Unassembled WGS sequence"/>
</dbReference>
<evidence type="ECO:0000256" key="2">
    <source>
        <dbReference type="ARBA" id="ARBA00022630"/>
    </source>
</evidence>
<keyword evidence="7" id="KW-1185">Reference proteome</keyword>
<accession>A0A5S4ZXI5</accession>
<evidence type="ECO:0000259" key="5">
    <source>
        <dbReference type="Pfam" id="PF18267"/>
    </source>
</evidence>
<dbReference type="Gene3D" id="3.50.50.60">
    <property type="entry name" value="FAD/NAD(P)-binding domain"/>
    <property type="match status" value="2"/>
</dbReference>
<dbReference type="PRINTS" id="PR00368">
    <property type="entry name" value="FADPNR"/>
</dbReference>
<keyword evidence="3" id="KW-0274">FAD</keyword>
<dbReference type="AlphaFoldDB" id="A0A5S4ZXI5"/>
<dbReference type="GO" id="GO:0016491">
    <property type="term" value="F:oxidoreductase activity"/>
    <property type="evidence" value="ECO:0007669"/>
    <property type="project" value="InterPro"/>
</dbReference>
<dbReference type="InterPro" id="IPR036188">
    <property type="entry name" value="FAD/NAD-bd_sf"/>
</dbReference>
<dbReference type="Pfam" id="PF18267">
    <property type="entry name" value="Rubredoxin_C"/>
    <property type="match status" value="1"/>
</dbReference>
<dbReference type="PRINTS" id="PR00411">
    <property type="entry name" value="PNDRDTASEI"/>
</dbReference>
<protein>
    <submittedName>
        <fullName evidence="6">Pyridine nucleotide-disulfide oxidoreductase</fullName>
    </submittedName>
</protein>
<dbReference type="Gene3D" id="3.30.390.30">
    <property type="match status" value="1"/>
</dbReference>
<proteinExistence type="predicted"/>
<organism evidence="6 7">
    <name type="scientific">Desulfallas thermosapovorans DSM 6562</name>
    <dbReference type="NCBI Taxonomy" id="1121431"/>
    <lineage>
        <taxon>Bacteria</taxon>
        <taxon>Bacillati</taxon>
        <taxon>Bacillota</taxon>
        <taxon>Clostridia</taxon>
        <taxon>Eubacteriales</taxon>
        <taxon>Desulfallaceae</taxon>
        <taxon>Desulfallas</taxon>
    </lineage>
</organism>
<reference evidence="6 7" key="1">
    <citation type="submission" date="2019-07" db="EMBL/GenBank/DDBJ databases">
        <title>Genomic Encyclopedia of Type Strains, Phase I: the one thousand microbial genomes (KMG-I) project.</title>
        <authorList>
            <person name="Kyrpides N."/>
        </authorList>
    </citation>
    <scope>NUCLEOTIDE SEQUENCE [LARGE SCALE GENOMIC DNA]</scope>
    <source>
        <strain evidence="6 7">DSM 6562</strain>
    </source>
</reference>
<evidence type="ECO:0000313" key="7">
    <source>
        <dbReference type="Proteomes" id="UP000323166"/>
    </source>
</evidence>
<dbReference type="InterPro" id="IPR050260">
    <property type="entry name" value="FAD-bd_OxRdtase"/>
</dbReference>
<dbReference type="InterPro" id="IPR041575">
    <property type="entry name" value="Rubredoxin_C"/>
</dbReference>
<gene>
    <name evidence="6" type="ORF">LX24_00666</name>
</gene>
<evidence type="ECO:0000313" key="6">
    <source>
        <dbReference type="EMBL" id="TYO96857.1"/>
    </source>
</evidence>
<evidence type="ECO:0000256" key="3">
    <source>
        <dbReference type="ARBA" id="ARBA00022827"/>
    </source>
</evidence>
<evidence type="ECO:0000259" key="4">
    <source>
        <dbReference type="Pfam" id="PF07992"/>
    </source>
</evidence>
<dbReference type="InterPro" id="IPR016156">
    <property type="entry name" value="FAD/NAD-linked_Rdtase_dimer_sf"/>
</dbReference>